<dbReference type="PANTHER" id="PTHR31958:SF2">
    <property type="entry name" value="COILED-COIL DOMAIN-CONTAINING PROTEIN 127"/>
    <property type="match status" value="1"/>
</dbReference>
<dbReference type="PANTHER" id="PTHR31958">
    <property type="entry name" value="COILED-COIL DOMAIN-CONTAINING PROTEIN 127"/>
    <property type="match status" value="1"/>
</dbReference>
<name>A0AAV2ITU8_KNICA</name>
<keyword evidence="2" id="KW-1185">Reference proteome</keyword>
<organism evidence="1 2">
    <name type="scientific">Knipowitschia caucasica</name>
    <name type="common">Caucasian dwarf goby</name>
    <name type="synonym">Pomatoschistus caucasicus</name>
    <dbReference type="NCBI Taxonomy" id="637954"/>
    <lineage>
        <taxon>Eukaryota</taxon>
        <taxon>Metazoa</taxon>
        <taxon>Chordata</taxon>
        <taxon>Craniata</taxon>
        <taxon>Vertebrata</taxon>
        <taxon>Euteleostomi</taxon>
        <taxon>Actinopterygii</taxon>
        <taxon>Neopterygii</taxon>
        <taxon>Teleostei</taxon>
        <taxon>Neoteleostei</taxon>
        <taxon>Acanthomorphata</taxon>
        <taxon>Gobiaria</taxon>
        <taxon>Gobiiformes</taxon>
        <taxon>Gobioidei</taxon>
        <taxon>Gobiidae</taxon>
        <taxon>Gobiinae</taxon>
        <taxon>Knipowitschia</taxon>
    </lineage>
</organism>
<sequence>MKIQIRKHRHHFQIEQHLNSWKYKKYLFSVSNSKEEKENIRGTVFLNRSLNQRLTHVDHLEDLLVQRQHIYCSHLSSKTARLELEQQILKLCDGGSFTAEEKAQVKEVLKQDQVCGSTLFYLWSRDQRRNGDQMWTMLQDLRDKSRQEFKKEGYENLLDDIPEL</sequence>
<reference evidence="1 2" key="1">
    <citation type="submission" date="2024-04" db="EMBL/GenBank/DDBJ databases">
        <authorList>
            <person name="Waldvogel A.-M."/>
            <person name="Schoenle A."/>
        </authorList>
    </citation>
    <scope>NUCLEOTIDE SEQUENCE [LARGE SCALE GENOMIC DNA]</scope>
</reference>
<dbReference type="Proteomes" id="UP001497482">
    <property type="component" value="Chromosome 1"/>
</dbReference>
<proteinExistence type="predicted"/>
<gene>
    <name evidence="1" type="ORF">KC01_LOCUS292</name>
</gene>
<accession>A0AAV2ITU8</accession>
<dbReference type="InterPro" id="IPR034607">
    <property type="entry name" value="CCDC127"/>
</dbReference>
<evidence type="ECO:0000313" key="1">
    <source>
        <dbReference type="EMBL" id="CAL1567486.1"/>
    </source>
</evidence>
<evidence type="ECO:0000313" key="2">
    <source>
        <dbReference type="Proteomes" id="UP001497482"/>
    </source>
</evidence>
<dbReference type="EMBL" id="OZ035823">
    <property type="protein sequence ID" value="CAL1567486.1"/>
    <property type="molecule type" value="Genomic_DNA"/>
</dbReference>
<dbReference type="AlphaFoldDB" id="A0AAV2ITU8"/>
<protein>
    <submittedName>
        <fullName evidence="1">Uncharacterized protein</fullName>
    </submittedName>
</protein>